<keyword evidence="4" id="KW-0479">Metal-binding</keyword>
<dbReference type="PANTHER" id="PTHR10183">
    <property type="entry name" value="CALPAIN"/>
    <property type="match status" value="1"/>
</dbReference>
<dbReference type="Proteomes" id="UP000663852">
    <property type="component" value="Unassembled WGS sequence"/>
</dbReference>
<dbReference type="PROSITE" id="PS00139">
    <property type="entry name" value="THIOL_PROTEASE_CYS"/>
    <property type="match status" value="1"/>
</dbReference>
<evidence type="ECO:0000313" key="15">
    <source>
        <dbReference type="EMBL" id="CAF1194378.1"/>
    </source>
</evidence>
<proteinExistence type="inferred from homology"/>
<evidence type="ECO:0000256" key="12">
    <source>
        <dbReference type="PROSITE-ProRule" id="PRU00322"/>
    </source>
</evidence>
<dbReference type="OrthoDB" id="424753at2759"/>
<reference evidence="15" key="1">
    <citation type="submission" date="2021-02" db="EMBL/GenBank/DDBJ databases">
        <authorList>
            <person name="Nowell W R."/>
        </authorList>
    </citation>
    <scope>NUCLEOTIDE SEQUENCE</scope>
</reference>
<dbReference type="PROSITE" id="PS01358">
    <property type="entry name" value="ZF_RANBP2_1"/>
    <property type="match status" value="1"/>
</dbReference>
<dbReference type="AlphaFoldDB" id="A0A814VZ59"/>
<dbReference type="SMART" id="SM00230">
    <property type="entry name" value="CysPc"/>
    <property type="match status" value="1"/>
</dbReference>
<gene>
    <name evidence="15" type="ORF">EDS130_LOCUS24997</name>
</gene>
<name>A0A814VZ59_ADIRI</name>
<dbReference type="PROSITE" id="PS50203">
    <property type="entry name" value="CALPAIN_CAT"/>
    <property type="match status" value="1"/>
</dbReference>
<feature type="domain" description="RanBP2-type" evidence="13">
    <location>
        <begin position="64"/>
        <end position="93"/>
    </location>
</feature>
<comment type="similarity">
    <text evidence="1">Belongs to the peptidase C2 family.</text>
</comment>
<protein>
    <submittedName>
        <fullName evidence="15">Uncharacterized protein</fullName>
    </submittedName>
</protein>
<dbReference type="PANTHER" id="PTHR10183:SF382">
    <property type="entry name" value="CALPAIN-15"/>
    <property type="match status" value="1"/>
</dbReference>
<keyword evidence="7 11" id="KW-0378">Hydrolase</keyword>
<organism evidence="15 16">
    <name type="scientific">Adineta ricciae</name>
    <name type="common">Rotifer</name>
    <dbReference type="NCBI Taxonomy" id="249248"/>
    <lineage>
        <taxon>Eukaryota</taxon>
        <taxon>Metazoa</taxon>
        <taxon>Spiralia</taxon>
        <taxon>Gnathifera</taxon>
        <taxon>Rotifera</taxon>
        <taxon>Eurotatoria</taxon>
        <taxon>Bdelloidea</taxon>
        <taxon>Adinetida</taxon>
        <taxon>Adinetidae</taxon>
        <taxon>Adineta</taxon>
    </lineage>
</organism>
<dbReference type="PROSITE" id="PS50199">
    <property type="entry name" value="ZF_RANBP2_2"/>
    <property type="match status" value="1"/>
</dbReference>
<keyword evidence="6 12" id="KW-0863">Zinc-finger</keyword>
<evidence type="ECO:0000259" key="13">
    <source>
        <dbReference type="PROSITE" id="PS50199"/>
    </source>
</evidence>
<dbReference type="InterPro" id="IPR038765">
    <property type="entry name" value="Papain-like_cys_pep_sf"/>
</dbReference>
<dbReference type="GO" id="GO:0004198">
    <property type="term" value="F:calcium-dependent cysteine-type endopeptidase activity"/>
    <property type="evidence" value="ECO:0007669"/>
    <property type="project" value="InterPro"/>
</dbReference>
<dbReference type="GO" id="GO:0008270">
    <property type="term" value="F:zinc ion binding"/>
    <property type="evidence" value="ECO:0007669"/>
    <property type="project" value="UniProtKB-KW"/>
</dbReference>
<dbReference type="InterPro" id="IPR001300">
    <property type="entry name" value="Peptidase_C2_calpain_cat"/>
</dbReference>
<keyword evidence="8 11" id="KW-0788">Thiol protease</keyword>
<dbReference type="GO" id="GO:0005737">
    <property type="term" value="C:cytoplasm"/>
    <property type="evidence" value="ECO:0007669"/>
    <property type="project" value="TreeGrafter"/>
</dbReference>
<keyword evidence="9" id="KW-0862">Zinc</keyword>
<evidence type="ECO:0000313" key="16">
    <source>
        <dbReference type="Proteomes" id="UP000663852"/>
    </source>
</evidence>
<feature type="active site" evidence="10 11">
    <location>
        <position position="384"/>
    </location>
</feature>
<evidence type="ECO:0000256" key="2">
    <source>
        <dbReference type="ARBA" id="ARBA00022553"/>
    </source>
</evidence>
<evidence type="ECO:0000256" key="7">
    <source>
        <dbReference type="ARBA" id="ARBA00022801"/>
    </source>
</evidence>
<dbReference type="InterPro" id="IPR001876">
    <property type="entry name" value="Znf_RanBP2"/>
</dbReference>
<sequence length="888" mass="103829">MKRIKSIFNHKKSNKNEQTLREDFARNNFSGTSKLDLSNIEKEDSVDFRHRSCSLDENHLNFQEDSQWQCQLCDTINSTENQLCSNCQTNKFHVYIPMNHRDKPNHYRRSVLIAQKRQFDEHFVLKHVEKLYQNLLLTHRRFHDQSFPASSQSIYINGCSFSKSTLAVLPEHQTNLSLNRHIQWLRPNQINPSEWNQNSTSQWTVFRNPKPNDVVQGALGDCWFITALSVLAEEAEYLMKVLITKEYNPQGFYYVRLCKDGEWTQVIVDDRFPCTSSQRLAYSQAHRKQLWVPLIEKALAKLNGSYEAIIAGRCCEGLATVTGSPCETLILGRTNNPDDKNVDLDQLWMKLYNARLNKFLMCAMCSNNQLSKEEFQKAGLLNVHAYSLQDVKQSNDGKHRLVKLRNPWGGTYRWNGDWSDDSPLWLENADLRKELLKEKRSKRDGVFWMPFTSFVKYFECVDICKIRPDWYEVRDSANFYPEQGMMQCYYLTIKSRTELDITLHRKISKNLRIQRSEVSLCVAIVSIEERTAGNYRIYSIPILSQRGQHKFVSTDGFLQPGTYLILPFLFNPINKQMDNTEFNIAVHSSCSIDLERIRISLRIQREFLIKLCILYGEQVQTRNSMDDGVKIYELKKFWDGLILLVENRNLNKNVHFHFRCTLSQNAFISRKDSNHQLFDVIPSMHRQIIVTIARKNASHSFTIGHDFQYILSSQDFIKNSHINKQKHWPNIDESILNVTLPIHILYSLRCVKERRDRSTKYRNMNRGGRFVDLDLENESTNSNSWESALKAATENLRCFISLRSTNPEIHVSDPSIGLFDLGSQSSEAQRKILLEREHRTKLQKEVNEFKELNGKLLRSNRQSRSELNELRNANVQGVISNTKKDHYK</sequence>
<keyword evidence="2" id="KW-0597">Phosphoprotein</keyword>
<evidence type="ECO:0000259" key="14">
    <source>
        <dbReference type="PROSITE" id="PS50203"/>
    </source>
</evidence>
<evidence type="ECO:0000256" key="6">
    <source>
        <dbReference type="ARBA" id="ARBA00022771"/>
    </source>
</evidence>
<evidence type="ECO:0000256" key="10">
    <source>
        <dbReference type="PIRSR" id="PIRSR622684-1"/>
    </source>
</evidence>
<feature type="active site" evidence="10 11">
    <location>
        <position position="406"/>
    </location>
</feature>
<dbReference type="SUPFAM" id="SSF54001">
    <property type="entry name" value="Cysteine proteinases"/>
    <property type="match status" value="1"/>
</dbReference>
<dbReference type="CDD" id="cd00044">
    <property type="entry name" value="CysPc"/>
    <property type="match status" value="1"/>
</dbReference>
<evidence type="ECO:0000256" key="1">
    <source>
        <dbReference type="ARBA" id="ARBA00007623"/>
    </source>
</evidence>
<feature type="active site" evidence="10 11">
    <location>
        <position position="222"/>
    </location>
</feature>
<keyword evidence="3 11" id="KW-0645">Protease</keyword>
<evidence type="ECO:0000256" key="8">
    <source>
        <dbReference type="ARBA" id="ARBA00022807"/>
    </source>
</evidence>
<dbReference type="EMBL" id="CAJNOJ010000145">
    <property type="protein sequence ID" value="CAF1194378.1"/>
    <property type="molecule type" value="Genomic_DNA"/>
</dbReference>
<dbReference type="Pfam" id="PF00648">
    <property type="entry name" value="Peptidase_C2"/>
    <property type="match status" value="1"/>
</dbReference>
<evidence type="ECO:0000256" key="5">
    <source>
        <dbReference type="ARBA" id="ARBA00022737"/>
    </source>
</evidence>
<evidence type="ECO:0000256" key="9">
    <source>
        <dbReference type="ARBA" id="ARBA00022833"/>
    </source>
</evidence>
<evidence type="ECO:0000256" key="3">
    <source>
        <dbReference type="ARBA" id="ARBA00022670"/>
    </source>
</evidence>
<feature type="domain" description="Calpain catalytic" evidence="14">
    <location>
        <begin position="141"/>
        <end position="467"/>
    </location>
</feature>
<keyword evidence="5" id="KW-0677">Repeat</keyword>
<dbReference type="InterPro" id="IPR022684">
    <property type="entry name" value="Calpain_cysteine_protease"/>
</dbReference>
<dbReference type="PRINTS" id="PR00704">
    <property type="entry name" value="CALPAIN"/>
</dbReference>
<evidence type="ECO:0000256" key="4">
    <source>
        <dbReference type="ARBA" id="ARBA00022723"/>
    </source>
</evidence>
<dbReference type="Gene3D" id="3.90.70.10">
    <property type="entry name" value="Cysteine proteinases"/>
    <property type="match status" value="1"/>
</dbReference>
<dbReference type="GO" id="GO:0006508">
    <property type="term" value="P:proteolysis"/>
    <property type="evidence" value="ECO:0007669"/>
    <property type="project" value="UniProtKB-KW"/>
</dbReference>
<dbReference type="FunFam" id="3.90.70.10:FF:000010">
    <property type="entry name" value="Calpain 15"/>
    <property type="match status" value="1"/>
</dbReference>
<accession>A0A814VZ59</accession>
<dbReference type="InterPro" id="IPR000169">
    <property type="entry name" value="Pept_cys_AS"/>
</dbReference>
<comment type="caution">
    <text evidence="15">The sequence shown here is derived from an EMBL/GenBank/DDBJ whole genome shotgun (WGS) entry which is preliminary data.</text>
</comment>
<evidence type="ECO:0000256" key="11">
    <source>
        <dbReference type="PROSITE-ProRule" id="PRU00239"/>
    </source>
</evidence>